<evidence type="ECO:0000256" key="8">
    <source>
        <dbReference type="ARBA" id="ARBA00023064"/>
    </source>
</evidence>
<name>A0A542EG87_9MICO</name>
<dbReference type="AlphaFoldDB" id="A0A542EG87"/>
<dbReference type="Pfam" id="PF13671">
    <property type="entry name" value="AAA_33"/>
    <property type="match status" value="1"/>
</dbReference>
<dbReference type="PANTHER" id="PTHR43442:SF3">
    <property type="entry name" value="GLUCONOKINASE-RELATED"/>
    <property type="match status" value="1"/>
</dbReference>
<keyword evidence="7 10" id="KW-0067">ATP-binding</keyword>
<reference evidence="11 12" key="1">
    <citation type="submission" date="2019-06" db="EMBL/GenBank/DDBJ databases">
        <title>Sequencing the genomes of 1000 actinobacteria strains.</title>
        <authorList>
            <person name="Klenk H.-P."/>
        </authorList>
    </citation>
    <scope>NUCLEOTIDE SEQUENCE [LARGE SCALE GENOMIC DNA]</scope>
    <source>
        <strain evidence="11 12">DSM 19828</strain>
    </source>
</reference>
<dbReference type="EC" id="2.7.1.12" evidence="3 10"/>
<evidence type="ECO:0000256" key="10">
    <source>
        <dbReference type="RuleBase" id="RU363066"/>
    </source>
</evidence>
<dbReference type="Proteomes" id="UP000320806">
    <property type="component" value="Unassembled WGS sequence"/>
</dbReference>
<keyword evidence="4 10" id="KW-0808">Transferase</keyword>
<comment type="catalytic activity">
    <reaction evidence="9 10">
        <text>D-gluconate + ATP = 6-phospho-D-gluconate + ADP + H(+)</text>
        <dbReference type="Rhea" id="RHEA:19433"/>
        <dbReference type="ChEBI" id="CHEBI:15378"/>
        <dbReference type="ChEBI" id="CHEBI:18391"/>
        <dbReference type="ChEBI" id="CHEBI:30616"/>
        <dbReference type="ChEBI" id="CHEBI:58759"/>
        <dbReference type="ChEBI" id="CHEBI:456216"/>
        <dbReference type="EC" id="2.7.1.12"/>
    </reaction>
</comment>
<evidence type="ECO:0000256" key="4">
    <source>
        <dbReference type="ARBA" id="ARBA00022679"/>
    </source>
</evidence>
<dbReference type="CDD" id="cd02021">
    <property type="entry name" value="GntK"/>
    <property type="match status" value="1"/>
</dbReference>
<evidence type="ECO:0000256" key="3">
    <source>
        <dbReference type="ARBA" id="ARBA00012054"/>
    </source>
</evidence>
<comment type="pathway">
    <text evidence="1">Carbohydrate acid metabolism.</text>
</comment>
<comment type="similarity">
    <text evidence="2 10">Belongs to the gluconokinase GntK/GntV family.</text>
</comment>
<evidence type="ECO:0000256" key="5">
    <source>
        <dbReference type="ARBA" id="ARBA00022741"/>
    </source>
</evidence>
<keyword evidence="5 10" id="KW-0547">Nucleotide-binding</keyword>
<comment type="caution">
    <text evidence="11">The sequence shown here is derived from an EMBL/GenBank/DDBJ whole genome shotgun (WGS) entry which is preliminary data.</text>
</comment>
<evidence type="ECO:0000256" key="1">
    <source>
        <dbReference type="ARBA" id="ARBA00004761"/>
    </source>
</evidence>
<dbReference type="GO" id="GO:0019521">
    <property type="term" value="P:D-gluconate metabolic process"/>
    <property type="evidence" value="ECO:0007669"/>
    <property type="project" value="UniProtKB-KW"/>
</dbReference>
<evidence type="ECO:0000256" key="7">
    <source>
        <dbReference type="ARBA" id="ARBA00022840"/>
    </source>
</evidence>
<dbReference type="PANTHER" id="PTHR43442">
    <property type="entry name" value="GLUCONOKINASE-RELATED"/>
    <property type="match status" value="1"/>
</dbReference>
<accession>A0A542EG87</accession>
<evidence type="ECO:0000256" key="9">
    <source>
        <dbReference type="ARBA" id="ARBA00048090"/>
    </source>
</evidence>
<dbReference type="GO" id="GO:0005524">
    <property type="term" value="F:ATP binding"/>
    <property type="evidence" value="ECO:0007669"/>
    <property type="project" value="UniProtKB-KW"/>
</dbReference>
<evidence type="ECO:0000313" key="12">
    <source>
        <dbReference type="Proteomes" id="UP000320806"/>
    </source>
</evidence>
<evidence type="ECO:0000256" key="2">
    <source>
        <dbReference type="ARBA" id="ARBA00008420"/>
    </source>
</evidence>
<dbReference type="FunFam" id="3.40.50.300:FF:000522">
    <property type="entry name" value="Gluconokinase"/>
    <property type="match status" value="1"/>
</dbReference>
<dbReference type="EMBL" id="VFMO01000001">
    <property type="protein sequence ID" value="TQJ14338.1"/>
    <property type="molecule type" value="Genomic_DNA"/>
</dbReference>
<dbReference type="NCBIfam" id="TIGR01313">
    <property type="entry name" value="therm_gnt_kin"/>
    <property type="match status" value="1"/>
</dbReference>
<sequence>MTVGVRHAVLMGVSGSGKTTVAMGVARELGWEFGEADLFHPEANVEKMRAGTPLDDDDRLPWLQTLADWIAERDAAGTSTVLACSALRRRYRDILRSSGAQLDFVHLAGSKELIGSRLVARQGHFMPGSLLDSQFATLEPLEEDEAGITLDLAHTPSELVALAVEYLRAG</sequence>
<evidence type="ECO:0000256" key="6">
    <source>
        <dbReference type="ARBA" id="ARBA00022777"/>
    </source>
</evidence>
<keyword evidence="12" id="KW-1185">Reference proteome</keyword>
<dbReference type="SUPFAM" id="SSF52540">
    <property type="entry name" value="P-loop containing nucleoside triphosphate hydrolases"/>
    <property type="match status" value="1"/>
</dbReference>
<dbReference type="InterPro" id="IPR006001">
    <property type="entry name" value="Therm_gnt_kin"/>
</dbReference>
<dbReference type="InterPro" id="IPR027417">
    <property type="entry name" value="P-loop_NTPase"/>
</dbReference>
<dbReference type="Gene3D" id="3.40.50.300">
    <property type="entry name" value="P-loop containing nucleotide triphosphate hydrolases"/>
    <property type="match status" value="1"/>
</dbReference>
<protein>
    <recommendedName>
        <fullName evidence="3 10">Gluconokinase</fullName>
        <ecNumber evidence="3 10">2.7.1.12</ecNumber>
    </recommendedName>
</protein>
<gene>
    <name evidence="11" type="ORF">FB459_1793</name>
</gene>
<dbReference type="GO" id="GO:0005737">
    <property type="term" value="C:cytoplasm"/>
    <property type="evidence" value="ECO:0007669"/>
    <property type="project" value="TreeGrafter"/>
</dbReference>
<keyword evidence="8" id="KW-0311">Gluconate utilization</keyword>
<proteinExistence type="inferred from homology"/>
<dbReference type="GO" id="GO:0046316">
    <property type="term" value="F:gluconokinase activity"/>
    <property type="evidence" value="ECO:0007669"/>
    <property type="project" value="UniProtKB-EC"/>
</dbReference>
<organism evidence="11 12">
    <name type="scientific">Yimella lutea</name>
    <dbReference type="NCBI Taxonomy" id="587872"/>
    <lineage>
        <taxon>Bacteria</taxon>
        <taxon>Bacillati</taxon>
        <taxon>Actinomycetota</taxon>
        <taxon>Actinomycetes</taxon>
        <taxon>Micrococcales</taxon>
        <taxon>Dermacoccaceae</taxon>
        <taxon>Yimella</taxon>
    </lineage>
</organism>
<keyword evidence="6 10" id="KW-0418">Kinase</keyword>
<evidence type="ECO:0000313" key="11">
    <source>
        <dbReference type="EMBL" id="TQJ14338.1"/>
    </source>
</evidence>